<dbReference type="STRING" id="118168.MC7420_978"/>
<dbReference type="Proteomes" id="UP000003835">
    <property type="component" value="Unassembled WGS sequence"/>
</dbReference>
<dbReference type="HOGENOM" id="CLU_017028_7_2_3"/>
<organism evidence="6 7">
    <name type="scientific">Coleofasciculus chthonoplastes PCC 7420</name>
    <dbReference type="NCBI Taxonomy" id="118168"/>
    <lineage>
        <taxon>Bacteria</taxon>
        <taxon>Bacillati</taxon>
        <taxon>Cyanobacteriota</taxon>
        <taxon>Cyanophyceae</taxon>
        <taxon>Coleofasciculales</taxon>
        <taxon>Coleofasciculaceae</taxon>
        <taxon>Coleofasciculus</taxon>
    </lineage>
</organism>
<dbReference type="OrthoDB" id="9796817at2"/>
<dbReference type="GO" id="GO:0042597">
    <property type="term" value="C:periplasmic space"/>
    <property type="evidence" value="ECO:0007669"/>
    <property type="project" value="UniProtKB-ARBA"/>
</dbReference>
<evidence type="ECO:0000313" key="7">
    <source>
        <dbReference type="Proteomes" id="UP000003835"/>
    </source>
</evidence>
<dbReference type="AlphaFoldDB" id="B4W0L2"/>
<evidence type="ECO:0000256" key="4">
    <source>
        <dbReference type="ARBA" id="ARBA00022729"/>
    </source>
</evidence>
<feature type="domain" description="Solute-binding protein family 5" evidence="5">
    <location>
        <begin position="94"/>
        <end position="458"/>
    </location>
</feature>
<dbReference type="GO" id="GO:1904680">
    <property type="term" value="F:peptide transmembrane transporter activity"/>
    <property type="evidence" value="ECO:0007669"/>
    <property type="project" value="TreeGrafter"/>
</dbReference>
<dbReference type="Gene3D" id="3.90.76.10">
    <property type="entry name" value="Dipeptide-binding Protein, Domain 1"/>
    <property type="match status" value="1"/>
</dbReference>
<dbReference type="Gene3D" id="3.10.105.10">
    <property type="entry name" value="Dipeptide-binding Protein, Domain 3"/>
    <property type="match status" value="1"/>
</dbReference>
<dbReference type="Gene3D" id="3.40.190.10">
    <property type="entry name" value="Periplasmic binding protein-like II"/>
    <property type="match status" value="1"/>
</dbReference>
<evidence type="ECO:0000256" key="1">
    <source>
        <dbReference type="ARBA" id="ARBA00004196"/>
    </source>
</evidence>
<dbReference type="PROSITE" id="PS51257">
    <property type="entry name" value="PROKAR_LIPOPROTEIN"/>
    <property type="match status" value="1"/>
</dbReference>
<dbReference type="PANTHER" id="PTHR30290:SF10">
    <property type="entry name" value="PERIPLASMIC OLIGOPEPTIDE-BINDING PROTEIN-RELATED"/>
    <property type="match status" value="1"/>
</dbReference>
<dbReference type="Pfam" id="PF00496">
    <property type="entry name" value="SBP_bac_5"/>
    <property type="match status" value="1"/>
</dbReference>
<dbReference type="GO" id="GO:0043190">
    <property type="term" value="C:ATP-binding cassette (ABC) transporter complex"/>
    <property type="evidence" value="ECO:0007669"/>
    <property type="project" value="InterPro"/>
</dbReference>
<comment type="similarity">
    <text evidence="2">Belongs to the bacterial solute-binding protein 5 family.</text>
</comment>
<name>B4W0L2_9CYAN</name>
<sequence>MKFPLSRQKRQIIQFLGLFCCCCILIISCGGQNTPTDNAASSVTSISSPERIAVGSVAKPRTLDPADAYEVAISDIITSLGDRLYTYEGDTDTLIPQLATELPQVSDDGLTYTIPVRQGVTFHDGTPFNADAMAFSLRRFSENGGKPSALLSNVMESVEATGEYELTIKLKNDFAPFPYLLAFPGLSAVSPQAYEIGQGKFKPNDFVGTGPYKLVSFEPNLVKVDVFEDYWGEKPPNQGIDFQFLSSPANLYNSFTTGAVDIAYRDLDADQILSLKEDAESKGYQVLEKPSSRVDYMVLNVKQKPLDQVEVRQAIAALVDRPLIIDRVYRGQAEPAYSIIPDTFATSKPVFKEPYGDGNVEKAKELLTQAGFSAENPFEFEIWYSSDSPQRQQIVTLIKEYAEQKMEGLMQVKPQSVESATLFGNIPKGIYPSYLVAWFPDFGDADNYVSPFFSCTKGSAETGCQEGASQSQGFFYYSEKMNQLIEAQRKEQDPQARQELFEQIQELIAQDVPMVPLLQKKEFAFAQDSLQNVEINPIIGISFWQVDKNA</sequence>
<evidence type="ECO:0000259" key="5">
    <source>
        <dbReference type="Pfam" id="PF00496"/>
    </source>
</evidence>
<keyword evidence="7" id="KW-1185">Reference proteome</keyword>
<dbReference type="GO" id="GO:0030313">
    <property type="term" value="C:cell envelope"/>
    <property type="evidence" value="ECO:0007669"/>
    <property type="project" value="UniProtKB-SubCell"/>
</dbReference>
<dbReference type="GO" id="GO:0015833">
    <property type="term" value="P:peptide transport"/>
    <property type="evidence" value="ECO:0007669"/>
    <property type="project" value="TreeGrafter"/>
</dbReference>
<evidence type="ECO:0000256" key="3">
    <source>
        <dbReference type="ARBA" id="ARBA00022448"/>
    </source>
</evidence>
<protein>
    <submittedName>
        <fullName evidence="6">Bacterial extracellular solute-binding protein, family 5</fullName>
    </submittedName>
</protein>
<keyword evidence="4" id="KW-0732">Signal</keyword>
<dbReference type="RefSeq" id="WP_006104586.1">
    <property type="nucleotide sequence ID" value="NZ_DS989865.1"/>
</dbReference>
<dbReference type="eggNOG" id="COG0747">
    <property type="taxonomic scope" value="Bacteria"/>
</dbReference>
<accession>B4W0L2</accession>
<evidence type="ECO:0000256" key="2">
    <source>
        <dbReference type="ARBA" id="ARBA00005695"/>
    </source>
</evidence>
<dbReference type="EMBL" id="DS989865">
    <property type="protein sequence ID" value="EDX72309.1"/>
    <property type="molecule type" value="Genomic_DNA"/>
</dbReference>
<dbReference type="InterPro" id="IPR000914">
    <property type="entry name" value="SBP_5_dom"/>
</dbReference>
<comment type="subcellular location">
    <subcellularLocation>
        <location evidence="1">Cell envelope</location>
    </subcellularLocation>
</comment>
<dbReference type="SUPFAM" id="SSF53850">
    <property type="entry name" value="Periplasmic binding protein-like II"/>
    <property type="match status" value="1"/>
</dbReference>
<dbReference type="CDD" id="cd08519">
    <property type="entry name" value="PBP2_NikA_DppA_OppA_like_20"/>
    <property type="match status" value="1"/>
</dbReference>
<keyword evidence="3" id="KW-0813">Transport</keyword>
<evidence type="ECO:0000313" key="6">
    <source>
        <dbReference type="EMBL" id="EDX72309.1"/>
    </source>
</evidence>
<dbReference type="InterPro" id="IPR030678">
    <property type="entry name" value="Peptide/Ni-bd"/>
</dbReference>
<dbReference type="PANTHER" id="PTHR30290">
    <property type="entry name" value="PERIPLASMIC BINDING COMPONENT OF ABC TRANSPORTER"/>
    <property type="match status" value="1"/>
</dbReference>
<gene>
    <name evidence="6" type="ORF">MC7420_978</name>
</gene>
<dbReference type="InterPro" id="IPR039424">
    <property type="entry name" value="SBP_5"/>
</dbReference>
<dbReference type="PIRSF" id="PIRSF002741">
    <property type="entry name" value="MppA"/>
    <property type="match status" value="1"/>
</dbReference>
<proteinExistence type="inferred from homology"/>
<reference evidence="6 7" key="1">
    <citation type="submission" date="2008-07" db="EMBL/GenBank/DDBJ databases">
        <authorList>
            <person name="Tandeau de Marsac N."/>
            <person name="Ferriera S."/>
            <person name="Johnson J."/>
            <person name="Kravitz S."/>
            <person name="Beeson K."/>
            <person name="Sutton G."/>
            <person name="Rogers Y.-H."/>
            <person name="Friedman R."/>
            <person name="Frazier M."/>
            <person name="Venter J.C."/>
        </authorList>
    </citation>
    <scope>NUCLEOTIDE SEQUENCE [LARGE SCALE GENOMIC DNA]</scope>
    <source>
        <strain evidence="6 7">PCC 7420</strain>
    </source>
</reference>